<keyword evidence="1" id="KW-0812">Transmembrane</keyword>
<reference evidence="2 3" key="1">
    <citation type="submission" date="2016-10" db="EMBL/GenBank/DDBJ databases">
        <authorList>
            <person name="de Groot N.N."/>
        </authorList>
    </citation>
    <scope>NUCLEOTIDE SEQUENCE [LARGE SCALE GENOMIC DNA]</scope>
    <source>
        <strain evidence="2 3">DSM 25186</strain>
    </source>
</reference>
<dbReference type="STRING" id="1075417.SAMN05421823_11567"/>
<feature type="transmembrane region" description="Helical" evidence="1">
    <location>
        <begin position="21"/>
        <end position="45"/>
    </location>
</feature>
<evidence type="ECO:0000313" key="3">
    <source>
        <dbReference type="Proteomes" id="UP000198510"/>
    </source>
</evidence>
<feature type="transmembrane region" description="Helical" evidence="1">
    <location>
        <begin position="51"/>
        <end position="70"/>
    </location>
</feature>
<dbReference type="EMBL" id="FNFO01000015">
    <property type="protein sequence ID" value="SDM54189.1"/>
    <property type="molecule type" value="Genomic_DNA"/>
</dbReference>
<evidence type="ECO:0000313" key="2">
    <source>
        <dbReference type="EMBL" id="SDM54189.1"/>
    </source>
</evidence>
<name>A0A1G9U2I8_9BACT</name>
<protein>
    <recommendedName>
        <fullName evidence="4">DUF4133 domain-containing protein</fullName>
    </recommendedName>
</protein>
<organism evidence="2 3">
    <name type="scientific">Catalinimonas alkaloidigena</name>
    <dbReference type="NCBI Taxonomy" id="1075417"/>
    <lineage>
        <taxon>Bacteria</taxon>
        <taxon>Pseudomonadati</taxon>
        <taxon>Bacteroidota</taxon>
        <taxon>Cytophagia</taxon>
        <taxon>Cytophagales</taxon>
        <taxon>Catalimonadaceae</taxon>
        <taxon>Catalinimonas</taxon>
    </lineage>
</organism>
<evidence type="ECO:0008006" key="4">
    <source>
        <dbReference type="Google" id="ProtNLM"/>
    </source>
</evidence>
<dbReference type="OrthoDB" id="1048241at2"/>
<keyword evidence="1" id="KW-1133">Transmembrane helix</keyword>
<accession>A0A1G9U2I8</accession>
<sequence length="103" mass="11582">MQDTPFAYAVYKGLQRPLVFLHFKGVCIYWGIGSIFLGLVVGMLFFSLLGFLWGLLSMILILGIGLGITLKKQKQGLYNKRRTRGAVMLPPTFHRSYGQGKNL</sequence>
<dbReference type="AlphaFoldDB" id="A0A1G9U2I8"/>
<keyword evidence="3" id="KW-1185">Reference proteome</keyword>
<proteinExistence type="predicted"/>
<dbReference type="Proteomes" id="UP000198510">
    <property type="component" value="Unassembled WGS sequence"/>
</dbReference>
<evidence type="ECO:0000256" key="1">
    <source>
        <dbReference type="SAM" id="Phobius"/>
    </source>
</evidence>
<keyword evidence="1" id="KW-0472">Membrane</keyword>
<gene>
    <name evidence="2" type="ORF">SAMN05421823_11567</name>
</gene>
<dbReference type="RefSeq" id="WP_089688128.1">
    <property type="nucleotide sequence ID" value="NZ_FNFO01000015.1"/>
</dbReference>